<dbReference type="PANTHER" id="PTHR39624">
    <property type="entry name" value="PROTEIN INVOLVED IN RIMO-MEDIATED BETA-METHYLTHIOLATION OF RIBOSOMAL PROTEIN S12 YCAO"/>
    <property type="match status" value="1"/>
</dbReference>
<dbReference type="eggNOG" id="COG1765">
    <property type="taxonomic scope" value="Bacteria"/>
</dbReference>
<dbReference type="EMBL" id="AEWJ01000055">
    <property type="protein sequence ID" value="EGD57630.1"/>
    <property type="molecule type" value="Genomic_DNA"/>
</dbReference>
<dbReference type="AlphaFoldDB" id="F1ZCN3"/>
<name>F1ZCN3_9SPHN</name>
<evidence type="ECO:0000313" key="2">
    <source>
        <dbReference type="Proteomes" id="UP000004728"/>
    </source>
</evidence>
<dbReference type="RefSeq" id="WP_008071136.1">
    <property type="nucleotide sequence ID" value="NZ_AQWK01000008.1"/>
</dbReference>
<dbReference type="InterPro" id="IPR036102">
    <property type="entry name" value="OsmC/Ohrsf"/>
</dbReference>
<sequence length="135" mass="14533">MTHIPTATATSTGEGTFQSRVRMDDLAFTADEPIDQGGMGTGPMPYDMLCAALATCTTMTLRFYAKRKGWEIGEVSTHVTHARHAGETPADVFTRTITLSPLLEPAVREELLGIANRCPVHRTLTQGSAVQSVLA</sequence>
<dbReference type="PANTHER" id="PTHR39624:SF2">
    <property type="entry name" value="OSMC-LIKE PROTEIN"/>
    <property type="match status" value="1"/>
</dbReference>
<dbReference type="Gene3D" id="3.30.300.20">
    <property type="match status" value="1"/>
</dbReference>
<reference evidence="1 2" key="1">
    <citation type="journal article" date="2012" name="J. Bacteriol.">
        <title>Draft Genome Sequence of Novosphingobium nitrogenifigens Y88T.</title>
        <authorList>
            <person name="Strabala T.J."/>
            <person name="Macdonald L."/>
            <person name="Liu V."/>
            <person name="Smit A.M."/>
        </authorList>
    </citation>
    <scope>NUCLEOTIDE SEQUENCE [LARGE SCALE GENOMIC DNA]</scope>
    <source>
        <strain evidence="1 2">DSM 19370</strain>
    </source>
</reference>
<comment type="caution">
    <text evidence="1">The sequence shown here is derived from an EMBL/GenBank/DDBJ whole genome shotgun (WGS) entry which is preliminary data.</text>
</comment>
<dbReference type="SUPFAM" id="SSF82784">
    <property type="entry name" value="OsmC-like"/>
    <property type="match status" value="1"/>
</dbReference>
<dbReference type="Proteomes" id="UP000004728">
    <property type="component" value="Unassembled WGS sequence"/>
</dbReference>
<keyword evidence="2" id="KW-1185">Reference proteome</keyword>
<dbReference type="Pfam" id="PF02566">
    <property type="entry name" value="OsmC"/>
    <property type="match status" value="1"/>
</dbReference>
<accession>F1ZCN3</accession>
<dbReference type="OrthoDB" id="9789573at2"/>
<dbReference type="STRING" id="983920.Y88_2954"/>
<dbReference type="HOGENOM" id="CLU_100275_4_0_5"/>
<organism evidence="1 2">
    <name type="scientific">Novosphingobium nitrogenifigens DSM 19370</name>
    <dbReference type="NCBI Taxonomy" id="983920"/>
    <lineage>
        <taxon>Bacteria</taxon>
        <taxon>Pseudomonadati</taxon>
        <taxon>Pseudomonadota</taxon>
        <taxon>Alphaproteobacteria</taxon>
        <taxon>Sphingomonadales</taxon>
        <taxon>Sphingomonadaceae</taxon>
        <taxon>Novosphingobium</taxon>
    </lineage>
</organism>
<gene>
    <name evidence="1" type="ORF">Y88_2954</name>
</gene>
<proteinExistence type="predicted"/>
<protein>
    <submittedName>
        <fullName evidence="1">OsmC family protein</fullName>
    </submittedName>
</protein>
<dbReference type="InterPro" id="IPR003718">
    <property type="entry name" value="OsmC/Ohr_fam"/>
</dbReference>
<evidence type="ECO:0000313" key="1">
    <source>
        <dbReference type="EMBL" id="EGD57630.1"/>
    </source>
</evidence>
<dbReference type="InterPro" id="IPR015946">
    <property type="entry name" value="KH_dom-like_a/b"/>
</dbReference>
<dbReference type="InParanoid" id="F1ZCN3"/>